<proteinExistence type="predicted"/>
<dbReference type="RefSeq" id="WP_036884213.1">
    <property type="nucleotide sequence ID" value="NZ_JRNR01000096.1"/>
</dbReference>
<keyword evidence="1" id="KW-0732">Signal</keyword>
<evidence type="ECO:0000256" key="1">
    <source>
        <dbReference type="SAM" id="SignalP"/>
    </source>
</evidence>
<sequence>MKTKLFISFAAFAAASVLMSGCSNEESTAATDQLTAFTGGIVTEVPMERVQIGTPGVTTRTSMNRNEINGDGSFLWEPGDVIYVEDDNNKLCKSLNEITESAPRIKFLVDGSYTGKSQYEVYYFGENPGAAEKKVVIADNQTQSEFNNTKHFGKVGDCGVAKAAKNTDPGKSGFKFDLQHKASYLCFLPYMASQENRANFKIKRIEITSKDDNISGTYDLAQTGLSGTGNAKTITLNVGTDGKGLKLADQTIATKSIKNSLYVVIAPGTRKLRVKYTVFSIKENKELTLTKHYKSHDFAVNRICDIPVSLGSADLNGGHKNADGSDELEEDDVDVDVAFTCTGKNYYMWDAAKNYWSGHEWDASVAWQPTTESAESYGYPKSKTADGARWYNEGSGSFEASNSLFKQLPNANEIGWYVLKGDAHWDNSTQWEVFGTTHTGGIWLKKLSVIAQENKKKLAELKQVDPRGKDVRASSDYYYFTPTNGKPADSVIDKYFFLPALGYYSIGKIYDLGSRGGYWSSSAFPGNSSSAYNLNFGSDVVNLGNNNRLYGFVAHPLEQSPR</sequence>
<protein>
    <recommendedName>
        <fullName evidence="4">Lipoprotein</fullName>
    </recommendedName>
</protein>
<organism evidence="2 3">
    <name type="scientific">Prevotella disiens DNF00882</name>
    <dbReference type="NCBI Taxonomy" id="1401075"/>
    <lineage>
        <taxon>Bacteria</taxon>
        <taxon>Pseudomonadati</taxon>
        <taxon>Bacteroidota</taxon>
        <taxon>Bacteroidia</taxon>
        <taxon>Bacteroidales</taxon>
        <taxon>Prevotellaceae</taxon>
        <taxon>Prevotella</taxon>
    </lineage>
</organism>
<gene>
    <name evidence="2" type="ORF">HMPREF0654_09295</name>
</gene>
<evidence type="ECO:0008006" key="4">
    <source>
        <dbReference type="Google" id="ProtNLM"/>
    </source>
</evidence>
<dbReference type="PROSITE" id="PS51257">
    <property type="entry name" value="PROKAR_LIPOPROTEIN"/>
    <property type="match status" value="1"/>
</dbReference>
<feature type="chain" id="PRO_5001918494" description="Lipoprotein" evidence="1">
    <location>
        <begin position="26"/>
        <end position="562"/>
    </location>
</feature>
<reference evidence="2 3" key="1">
    <citation type="submission" date="2014-07" db="EMBL/GenBank/DDBJ databases">
        <authorList>
            <person name="McCorrison J."/>
            <person name="Sanka R."/>
            <person name="Torralba M."/>
            <person name="Gillis M."/>
            <person name="Haft D.H."/>
            <person name="Methe B."/>
            <person name="Sutton G."/>
            <person name="Nelson K.E."/>
        </authorList>
    </citation>
    <scope>NUCLEOTIDE SEQUENCE [LARGE SCALE GENOMIC DNA]</scope>
    <source>
        <strain evidence="2 3">DNF00882</strain>
    </source>
</reference>
<dbReference type="Proteomes" id="UP000029538">
    <property type="component" value="Unassembled WGS sequence"/>
</dbReference>
<evidence type="ECO:0000313" key="2">
    <source>
        <dbReference type="EMBL" id="KGF48437.1"/>
    </source>
</evidence>
<dbReference type="EMBL" id="JRNR01000096">
    <property type="protein sequence ID" value="KGF48437.1"/>
    <property type="molecule type" value="Genomic_DNA"/>
</dbReference>
<dbReference type="AlphaFoldDB" id="A0A096C0A9"/>
<feature type="signal peptide" evidence="1">
    <location>
        <begin position="1"/>
        <end position="25"/>
    </location>
</feature>
<evidence type="ECO:0000313" key="3">
    <source>
        <dbReference type="Proteomes" id="UP000029538"/>
    </source>
</evidence>
<comment type="caution">
    <text evidence="2">The sequence shown here is derived from an EMBL/GenBank/DDBJ whole genome shotgun (WGS) entry which is preliminary data.</text>
</comment>
<name>A0A096C0A9_9BACT</name>
<accession>A0A096C0A9</accession>